<dbReference type="HOGENOM" id="CLU_026091_1_1_6"/>
<dbReference type="InterPro" id="IPR028082">
    <property type="entry name" value="Peripla_BP_I"/>
</dbReference>
<dbReference type="eggNOG" id="COG3107">
    <property type="taxonomic scope" value="Bacteria"/>
</dbReference>
<dbReference type="GO" id="GO:0031241">
    <property type="term" value="C:periplasmic side of cell outer membrane"/>
    <property type="evidence" value="ECO:0007669"/>
    <property type="project" value="TreeGrafter"/>
</dbReference>
<proteinExistence type="predicted"/>
<keyword evidence="1 2" id="KW-0472">Membrane</keyword>
<protein>
    <submittedName>
        <fullName evidence="3">Putative lipoprotein</fullName>
    </submittedName>
</protein>
<dbReference type="GO" id="GO:0030234">
    <property type="term" value="F:enzyme regulator activity"/>
    <property type="evidence" value="ECO:0007669"/>
    <property type="project" value="TreeGrafter"/>
</dbReference>
<feature type="transmembrane region" description="Helical" evidence="2">
    <location>
        <begin position="20"/>
        <end position="38"/>
    </location>
</feature>
<dbReference type="EMBL" id="GL379618">
    <property type="protein sequence ID" value="EFL91504.1"/>
    <property type="molecule type" value="Genomic_DNA"/>
</dbReference>
<dbReference type="InterPro" id="IPR007443">
    <property type="entry name" value="LpoA"/>
</dbReference>
<dbReference type="SUPFAM" id="SSF53822">
    <property type="entry name" value="Periplasmic binding protein-like I"/>
    <property type="match status" value="1"/>
</dbReference>
<evidence type="ECO:0000313" key="4">
    <source>
        <dbReference type="Proteomes" id="UP000005726"/>
    </source>
</evidence>
<dbReference type="PROSITE" id="PS51257">
    <property type="entry name" value="PROKAR_LIPOPROTEIN"/>
    <property type="match status" value="1"/>
</dbReference>
<accession>E0WU16</accession>
<evidence type="ECO:0000256" key="2">
    <source>
        <dbReference type="SAM" id="Phobius"/>
    </source>
</evidence>
<dbReference type="GO" id="GO:0009252">
    <property type="term" value="P:peptidoglycan biosynthetic process"/>
    <property type="evidence" value="ECO:0007669"/>
    <property type="project" value="TreeGrafter"/>
</dbReference>
<dbReference type="CDD" id="cd06339">
    <property type="entry name" value="PBP1_YraM_LppC_lipoprotein-like"/>
    <property type="match status" value="1"/>
</dbReference>
<dbReference type="Pfam" id="PF04348">
    <property type="entry name" value="LppC"/>
    <property type="match status" value="2"/>
</dbReference>
<evidence type="ECO:0000256" key="1">
    <source>
        <dbReference type="ARBA" id="ARBA00023136"/>
    </source>
</evidence>
<dbReference type="AlphaFoldDB" id="E0WU16"/>
<name>E0WU16_9ENTR</name>
<dbReference type="STRING" id="663321.REG_1547"/>
<dbReference type="Gene3D" id="3.40.50.2300">
    <property type="match status" value="2"/>
</dbReference>
<keyword evidence="2" id="KW-0812">Transmembrane</keyword>
<keyword evidence="3" id="KW-0449">Lipoprotein</keyword>
<reference evidence="3" key="1">
    <citation type="journal article" date="2009" name="Environ. Microbiol.">
        <title>Dynamics of genome evolution in facultative symbionts of aphids.</title>
        <authorList>
            <person name="Degnan P.H."/>
            <person name="Leonardo T.E."/>
            <person name="Cass B.N."/>
            <person name="Hurwitz B."/>
            <person name="Stern D."/>
            <person name="Gibbs R.A."/>
            <person name="Richards S."/>
            <person name="Moran N.A."/>
        </authorList>
    </citation>
    <scope>NUCLEOTIDE SEQUENCE [LARGE SCALE GENOMIC DNA]</scope>
    <source>
        <strain evidence="3">LSR1</strain>
    </source>
</reference>
<keyword evidence="2" id="KW-1133">Transmembrane helix</keyword>
<keyword evidence="4" id="KW-1185">Reference proteome</keyword>
<sequence length="566" mass="63752">MLSSKFVRTFVYIDNQAKIFVTVIAMIFILVGCTGYAPQMPPPSTLQNKIITDTGRQKKNNQDNNKSDRKLRLIRGYISQEPLLKDRTDHQDNIDSTWLALTKFTPQSLNDLIINPDEVVLQGWLDLTRLYHDRQQYENRLKIEIENWQTLYPHHPAAKELPTPLKRKVAFVQASITKIALLLPLSGSTKIFGEAIKQGFFAAQSESLSIPIPDSDQANLDNLNTEEKPIIASELSVTQPLSSLIKVYDTKKQSISSLLIQAQQDGATLVIGPLLKPEVAQLSKIPTTLNILALNQTEKNESHPNICYFSLSPTDEARDAAHHLWQRKMRKPLLIIPRGNFGDRITKAFIQEWQKIGGGSVLQQRFGSVDELKKAINFDQTKPFNNAMPLSTELQLSRTAESRGAQRGIPATIASNYVDAVYIVAKPEEIILIKSMIDMINESSAKPALFASSRSNQANINYDNRLEMEGVQFSEIPLIAGSNPSLMKQAEAKYDNDYSLIRLYAMGMDAWVLAQYFDEIRQIPSFQLSGMTGHLSVTSDCVINRKLPWLQYYQGEFIPVKNGEEL</sequence>
<dbReference type="PANTHER" id="PTHR38038">
    <property type="entry name" value="PENICILLIN-BINDING PROTEIN ACTIVATOR LPOA"/>
    <property type="match status" value="1"/>
</dbReference>
<dbReference type="PANTHER" id="PTHR38038:SF1">
    <property type="entry name" value="PENICILLIN-BINDING PROTEIN ACTIVATOR LPOA"/>
    <property type="match status" value="1"/>
</dbReference>
<evidence type="ECO:0000313" key="3">
    <source>
        <dbReference type="EMBL" id="EFL91504.1"/>
    </source>
</evidence>
<organism evidence="3 4">
    <name type="scientific">Candidatus Regiella insecticola LSR1</name>
    <dbReference type="NCBI Taxonomy" id="663321"/>
    <lineage>
        <taxon>Bacteria</taxon>
        <taxon>Pseudomonadati</taxon>
        <taxon>Pseudomonadota</taxon>
        <taxon>Gammaproteobacteria</taxon>
        <taxon>Enterobacterales</taxon>
        <taxon>Enterobacteriaceae</taxon>
        <taxon>aphid secondary symbionts</taxon>
        <taxon>Candidatus Regiella</taxon>
    </lineage>
</organism>
<dbReference type="Proteomes" id="UP000005726">
    <property type="component" value="Unassembled WGS sequence"/>
</dbReference>
<gene>
    <name evidence="3" type="ORF">REG_1547</name>
</gene>
<dbReference type="Gene3D" id="1.25.40.650">
    <property type="match status" value="1"/>
</dbReference>